<comment type="caution">
    <text evidence="19">The sequence shown here is derived from an EMBL/GenBank/DDBJ whole genome shotgun (WGS) entry which is preliminary data.</text>
</comment>
<evidence type="ECO:0000256" key="4">
    <source>
        <dbReference type="ARBA" id="ARBA00022452"/>
    </source>
</evidence>
<reference evidence="19 20" key="1">
    <citation type="submission" date="2019-02" db="EMBL/GenBank/DDBJ databases">
        <title>Genomic Encyclopedia of Type Strains, Phase IV (KMG-IV): sequencing the most valuable type-strain genomes for metagenomic binning, comparative biology and taxonomic classification.</title>
        <authorList>
            <person name="Goeker M."/>
        </authorList>
    </citation>
    <scope>NUCLEOTIDE SEQUENCE [LARGE SCALE GENOMIC DNA]</scope>
    <source>
        <strain evidence="19 20">DSM 18116</strain>
    </source>
</reference>
<dbReference type="InterPro" id="IPR012910">
    <property type="entry name" value="Plug_dom"/>
</dbReference>
<keyword evidence="11 14" id="KW-0472">Membrane</keyword>
<dbReference type="Pfam" id="PF00593">
    <property type="entry name" value="TonB_dep_Rec_b-barrel"/>
    <property type="match status" value="1"/>
</dbReference>
<dbReference type="Gene3D" id="2.40.170.20">
    <property type="entry name" value="TonB-dependent receptor, beta-barrel domain"/>
    <property type="match status" value="1"/>
</dbReference>
<feature type="signal peptide" evidence="16">
    <location>
        <begin position="1"/>
        <end position="20"/>
    </location>
</feature>
<dbReference type="PANTHER" id="PTHR32552">
    <property type="entry name" value="FERRICHROME IRON RECEPTOR-RELATED"/>
    <property type="match status" value="1"/>
</dbReference>
<organism evidence="19 20">
    <name type="scientific">Pseudobacter ginsenosidimutans</name>
    <dbReference type="NCBI Taxonomy" id="661488"/>
    <lineage>
        <taxon>Bacteria</taxon>
        <taxon>Pseudomonadati</taxon>
        <taxon>Bacteroidota</taxon>
        <taxon>Chitinophagia</taxon>
        <taxon>Chitinophagales</taxon>
        <taxon>Chitinophagaceae</taxon>
        <taxon>Pseudobacter</taxon>
    </lineage>
</organism>
<evidence type="ECO:0000313" key="20">
    <source>
        <dbReference type="Proteomes" id="UP000293874"/>
    </source>
</evidence>
<keyword evidence="4 14" id="KW-1134">Transmembrane beta strand</keyword>
<dbReference type="GO" id="GO:0015344">
    <property type="term" value="F:siderophore uptake transmembrane transporter activity"/>
    <property type="evidence" value="ECO:0007669"/>
    <property type="project" value="TreeGrafter"/>
</dbReference>
<keyword evidence="3 14" id="KW-0813">Transport</keyword>
<dbReference type="InterPro" id="IPR000531">
    <property type="entry name" value="Beta-barrel_TonB"/>
</dbReference>
<evidence type="ECO:0000256" key="10">
    <source>
        <dbReference type="ARBA" id="ARBA00023077"/>
    </source>
</evidence>
<dbReference type="InterPro" id="IPR037066">
    <property type="entry name" value="Plug_dom_sf"/>
</dbReference>
<dbReference type="Pfam" id="PF13715">
    <property type="entry name" value="CarbopepD_reg_2"/>
    <property type="match status" value="1"/>
</dbReference>
<dbReference type="GO" id="GO:0015891">
    <property type="term" value="P:siderophore transport"/>
    <property type="evidence" value="ECO:0007669"/>
    <property type="project" value="InterPro"/>
</dbReference>
<keyword evidence="20" id="KW-1185">Reference proteome</keyword>
<dbReference type="CDD" id="cd01347">
    <property type="entry name" value="ligand_gated_channel"/>
    <property type="match status" value="1"/>
</dbReference>
<dbReference type="PANTHER" id="PTHR32552:SF68">
    <property type="entry name" value="FERRICHROME OUTER MEMBRANE TRANSPORTER_PHAGE RECEPTOR"/>
    <property type="match status" value="1"/>
</dbReference>
<keyword evidence="10 15" id="KW-0798">TonB box</keyword>
<keyword evidence="13 14" id="KW-0998">Cell outer membrane</keyword>
<evidence type="ECO:0000256" key="13">
    <source>
        <dbReference type="ARBA" id="ARBA00023237"/>
    </source>
</evidence>
<gene>
    <name evidence="19" type="ORF">EV199_4589</name>
</gene>
<evidence type="ECO:0000256" key="5">
    <source>
        <dbReference type="ARBA" id="ARBA00022496"/>
    </source>
</evidence>
<dbReference type="OrthoDB" id="9758472at2"/>
<keyword evidence="8" id="KW-0408">Iron</keyword>
<keyword evidence="6 14" id="KW-0812">Transmembrane</keyword>
<dbReference type="Gene3D" id="2.170.130.10">
    <property type="entry name" value="TonB-dependent receptor, plug domain"/>
    <property type="match status" value="1"/>
</dbReference>
<keyword evidence="5" id="KW-0410">Iron transport</keyword>
<dbReference type="NCBIfam" id="TIGR01783">
    <property type="entry name" value="TonB-siderophor"/>
    <property type="match status" value="1"/>
</dbReference>
<sequence>MKKSVLMMTLIFICSLITFAADETGIIRGKVTTSDGNPAEAVTVTFKGTKRSAVTDEYGNFVVRNLEPGNYTIEISFVGHETYQKEVTVKEKETINITIELQVSSKDLQEVIVSGNKMTRTSSDYVSKINLKNTENSQVYTTITGTLMKQQMAFSVDDVIHNSPGVQTMWQATGRGGDGGAYYNMRGFIVQSQLRNGISGNITSRADAVNVERIEVVKGPSATLFGSTLSSYGGLINRVTKKAYDHFGGEISYAMGSYGFNRATVDINTPLDKDKKVLLRTNAAYYSEGAWRDYGFNKGFVFAPTLTYKASDRLSFNFDAEIYNSSNASEPFVFFYSPTDQLGAHNPKELGIDYKRSYSSNDIFQKSKVANFFGQASYKISDKWTSQTNVSTSYSNSDGPFAYFYLVPNTDRPGADSMVRAVQSTANSDMNVYEVQQNFIGDFKTGKLRHRVLAGLDYLHQNSDQMFYGADFDMIPKNGVIPTYGNFNKDNLNKVLQDGSTVWYYPVRFQASTYSAYVGDVVNITDYVIASAAVRVDRYDYRGNFDPTKGGYEGGYAQTFFSPRFGLVIQPIPDVVSIFGNYQNGFTNKPGGPYVEEGEPRKSFDPEEATQLEGGVKVNLLGGKLTSTVSYYNIKVKNVLRADPIHPNFSIQNGTQRSQGFEAEVIANPVKGLNLVLGYAYNDSKFLESDEGVKGRRPDVAGSPHTFNSWVNYTFSGKLKGFGIGGGVRYQSDNMIVNSVENGVFTLPEFTLVDATIYYDQAKWRFGLKCNNLTNQEYYIGYTTLNPQQLRTIMGSVTFKF</sequence>
<dbReference type="InterPro" id="IPR010105">
    <property type="entry name" value="TonB_sidphr_rcpt"/>
</dbReference>
<evidence type="ECO:0000256" key="9">
    <source>
        <dbReference type="ARBA" id="ARBA00023065"/>
    </source>
</evidence>
<evidence type="ECO:0000256" key="3">
    <source>
        <dbReference type="ARBA" id="ARBA00022448"/>
    </source>
</evidence>
<evidence type="ECO:0000256" key="2">
    <source>
        <dbReference type="ARBA" id="ARBA00009810"/>
    </source>
</evidence>
<evidence type="ECO:0000256" key="14">
    <source>
        <dbReference type="PROSITE-ProRule" id="PRU01360"/>
    </source>
</evidence>
<dbReference type="InterPro" id="IPR036942">
    <property type="entry name" value="Beta-barrel_TonB_sf"/>
</dbReference>
<dbReference type="Proteomes" id="UP000293874">
    <property type="component" value="Unassembled WGS sequence"/>
</dbReference>
<keyword evidence="7 16" id="KW-0732">Signal</keyword>
<feature type="chain" id="PRO_5020658083" evidence="16">
    <location>
        <begin position="21"/>
        <end position="801"/>
    </location>
</feature>
<evidence type="ECO:0000256" key="8">
    <source>
        <dbReference type="ARBA" id="ARBA00023004"/>
    </source>
</evidence>
<dbReference type="Pfam" id="PF07715">
    <property type="entry name" value="Plug"/>
    <property type="match status" value="1"/>
</dbReference>
<evidence type="ECO:0000259" key="18">
    <source>
        <dbReference type="Pfam" id="PF07715"/>
    </source>
</evidence>
<dbReference type="Gene3D" id="2.60.40.1120">
    <property type="entry name" value="Carboxypeptidase-like, regulatory domain"/>
    <property type="match status" value="1"/>
</dbReference>
<dbReference type="GO" id="GO:0030246">
    <property type="term" value="F:carbohydrate binding"/>
    <property type="evidence" value="ECO:0007669"/>
    <property type="project" value="InterPro"/>
</dbReference>
<dbReference type="GO" id="GO:0009279">
    <property type="term" value="C:cell outer membrane"/>
    <property type="evidence" value="ECO:0007669"/>
    <property type="project" value="UniProtKB-SubCell"/>
</dbReference>
<dbReference type="SUPFAM" id="SSF49452">
    <property type="entry name" value="Starch-binding domain-like"/>
    <property type="match status" value="1"/>
</dbReference>
<evidence type="ECO:0000256" key="12">
    <source>
        <dbReference type="ARBA" id="ARBA00023170"/>
    </source>
</evidence>
<dbReference type="InterPro" id="IPR039426">
    <property type="entry name" value="TonB-dep_rcpt-like"/>
</dbReference>
<feature type="domain" description="TonB-dependent receptor-like beta-barrel" evidence="17">
    <location>
        <begin position="382"/>
        <end position="773"/>
    </location>
</feature>
<protein>
    <submittedName>
        <fullName evidence="19">Iron complex outermembrane receptor protein</fullName>
    </submittedName>
</protein>
<name>A0A4Q7MUS3_9BACT</name>
<keyword evidence="12 19" id="KW-0675">Receptor</keyword>
<evidence type="ECO:0000256" key="16">
    <source>
        <dbReference type="SAM" id="SignalP"/>
    </source>
</evidence>
<comment type="similarity">
    <text evidence="2 14 15">Belongs to the TonB-dependent receptor family.</text>
</comment>
<dbReference type="SUPFAM" id="SSF56935">
    <property type="entry name" value="Porins"/>
    <property type="match status" value="1"/>
</dbReference>
<dbReference type="PROSITE" id="PS52016">
    <property type="entry name" value="TONB_DEPENDENT_REC_3"/>
    <property type="match status" value="1"/>
</dbReference>
<dbReference type="AlphaFoldDB" id="A0A4Q7MUS3"/>
<evidence type="ECO:0000256" key="6">
    <source>
        <dbReference type="ARBA" id="ARBA00022692"/>
    </source>
</evidence>
<keyword evidence="9" id="KW-0406">Ion transport</keyword>
<evidence type="ECO:0000313" key="19">
    <source>
        <dbReference type="EMBL" id="RZS72666.1"/>
    </source>
</evidence>
<comment type="subcellular location">
    <subcellularLocation>
        <location evidence="1 14">Cell outer membrane</location>
        <topology evidence="1 14">Multi-pass membrane protein</topology>
    </subcellularLocation>
</comment>
<evidence type="ECO:0000259" key="17">
    <source>
        <dbReference type="Pfam" id="PF00593"/>
    </source>
</evidence>
<accession>A0A4Q7MUS3</accession>
<dbReference type="InterPro" id="IPR013784">
    <property type="entry name" value="Carb-bd-like_fold"/>
</dbReference>
<feature type="domain" description="TonB-dependent receptor plug" evidence="18">
    <location>
        <begin position="135"/>
        <end position="227"/>
    </location>
</feature>
<evidence type="ECO:0000256" key="7">
    <source>
        <dbReference type="ARBA" id="ARBA00022729"/>
    </source>
</evidence>
<evidence type="ECO:0000256" key="1">
    <source>
        <dbReference type="ARBA" id="ARBA00004571"/>
    </source>
</evidence>
<dbReference type="EMBL" id="SGXA01000002">
    <property type="protein sequence ID" value="RZS72666.1"/>
    <property type="molecule type" value="Genomic_DNA"/>
</dbReference>
<dbReference type="GO" id="GO:0038023">
    <property type="term" value="F:signaling receptor activity"/>
    <property type="evidence" value="ECO:0007669"/>
    <property type="project" value="InterPro"/>
</dbReference>
<proteinExistence type="inferred from homology"/>
<evidence type="ECO:0000256" key="11">
    <source>
        <dbReference type="ARBA" id="ARBA00023136"/>
    </source>
</evidence>
<evidence type="ECO:0000256" key="15">
    <source>
        <dbReference type="RuleBase" id="RU003357"/>
    </source>
</evidence>